<dbReference type="EMBL" id="VSSQ01000025">
    <property type="protein sequence ID" value="MPL64681.1"/>
    <property type="molecule type" value="Genomic_DNA"/>
</dbReference>
<evidence type="ECO:0000256" key="2">
    <source>
        <dbReference type="ARBA" id="ARBA00022679"/>
    </source>
</evidence>
<reference evidence="3" key="1">
    <citation type="submission" date="2019-08" db="EMBL/GenBank/DDBJ databases">
        <authorList>
            <person name="Kucharzyk K."/>
            <person name="Murdoch R.W."/>
            <person name="Higgins S."/>
            <person name="Loffler F."/>
        </authorList>
    </citation>
    <scope>NUCLEOTIDE SEQUENCE</scope>
</reference>
<proteinExistence type="predicted"/>
<evidence type="ECO:0000313" key="3">
    <source>
        <dbReference type="EMBL" id="MPL64681.1"/>
    </source>
</evidence>
<comment type="caution">
    <text evidence="3">The sequence shown here is derived from an EMBL/GenBank/DDBJ whole genome shotgun (WGS) entry which is preliminary data.</text>
</comment>
<keyword evidence="2" id="KW-0808">Transferase</keyword>
<dbReference type="InterPro" id="IPR029063">
    <property type="entry name" value="SAM-dependent_MTases_sf"/>
</dbReference>
<evidence type="ECO:0008006" key="4">
    <source>
        <dbReference type="Google" id="ProtNLM"/>
    </source>
</evidence>
<dbReference type="GO" id="GO:0008168">
    <property type="term" value="F:methyltransferase activity"/>
    <property type="evidence" value="ECO:0007669"/>
    <property type="project" value="UniProtKB-KW"/>
</dbReference>
<dbReference type="SUPFAM" id="SSF53335">
    <property type="entry name" value="S-adenosyl-L-methionine-dependent methyltransferases"/>
    <property type="match status" value="1"/>
</dbReference>
<sequence>MQKEKIFLENEMETLLVPLFSKAHEMSNRFPIIIDKKAEEILGRIEYNFADLKIPRQTLITLAMRAKQLDYYANEYIKNHDNPIVIHLGCGFDSRYFRIDSKNAIWYDIDFPDVIELRKHFYNENNNYHMIGSSVTDKSWVEKISKKGPACVIAEGLFMYLDEKEIKELFGLIKVNFNDSDIFFDAYGKLTAKGANSHPSIKKTGARIKWGIDNPLEIEKWNDNNKMICEWYFTDSDDIANLRRRDRVLFRIMGMFKAAKQAHRILGYHI</sequence>
<protein>
    <recommendedName>
        <fullName evidence="4">Class I SAM-dependent methyltransferase</fullName>
    </recommendedName>
</protein>
<dbReference type="PIRSF" id="PIRSF028177">
    <property type="entry name" value="Polyketide_synth_Omtfrase_TcmP"/>
    <property type="match status" value="1"/>
</dbReference>
<gene>
    <name evidence="3" type="ORF">SDC9_10338</name>
</gene>
<accession>A0A644TFW9</accession>
<name>A0A644TFW9_9ZZZZ</name>
<dbReference type="Gene3D" id="3.40.50.150">
    <property type="entry name" value="Vaccinia Virus protein VP39"/>
    <property type="match status" value="1"/>
</dbReference>
<dbReference type="InterPro" id="IPR016874">
    <property type="entry name" value="TcmP-like"/>
</dbReference>
<dbReference type="AlphaFoldDB" id="A0A644TFW9"/>
<dbReference type="Pfam" id="PF04072">
    <property type="entry name" value="LCM"/>
    <property type="match status" value="1"/>
</dbReference>
<evidence type="ECO:0000256" key="1">
    <source>
        <dbReference type="ARBA" id="ARBA00022603"/>
    </source>
</evidence>
<dbReference type="PANTHER" id="PTHR43619">
    <property type="entry name" value="S-ADENOSYL-L-METHIONINE-DEPENDENT METHYLTRANSFERASE YKTD-RELATED"/>
    <property type="match status" value="1"/>
</dbReference>
<keyword evidence="1" id="KW-0489">Methyltransferase</keyword>
<dbReference type="PANTHER" id="PTHR43619:SF2">
    <property type="entry name" value="S-ADENOSYL-L-METHIONINE-DEPENDENT METHYLTRANSFERASES SUPERFAMILY PROTEIN"/>
    <property type="match status" value="1"/>
</dbReference>
<dbReference type="InterPro" id="IPR007213">
    <property type="entry name" value="Ppm1/Ppm2/Tcmp"/>
</dbReference>
<dbReference type="GO" id="GO:0032259">
    <property type="term" value="P:methylation"/>
    <property type="evidence" value="ECO:0007669"/>
    <property type="project" value="UniProtKB-KW"/>
</dbReference>
<organism evidence="3">
    <name type="scientific">bioreactor metagenome</name>
    <dbReference type="NCBI Taxonomy" id="1076179"/>
    <lineage>
        <taxon>unclassified sequences</taxon>
        <taxon>metagenomes</taxon>
        <taxon>ecological metagenomes</taxon>
    </lineage>
</organism>